<dbReference type="PROSITE" id="PS50109">
    <property type="entry name" value="HIS_KIN"/>
    <property type="match status" value="1"/>
</dbReference>
<evidence type="ECO:0000256" key="9">
    <source>
        <dbReference type="ARBA" id="ARBA00022777"/>
    </source>
</evidence>
<dbReference type="Proteomes" id="UP001069090">
    <property type="component" value="Unassembled WGS sequence"/>
</dbReference>
<dbReference type="PANTHER" id="PTHR45436:SF15">
    <property type="entry name" value="SENSOR HISTIDINE KINASE CUSS"/>
    <property type="match status" value="1"/>
</dbReference>
<evidence type="ECO:0000259" key="15">
    <source>
        <dbReference type="PROSITE" id="PS50109"/>
    </source>
</evidence>
<dbReference type="Pfam" id="PF21085">
    <property type="entry name" value="CusS"/>
    <property type="match status" value="1"/>
</dbReference>
<dbReference type="InterPro" id="IPR036097">
    <property type="entry name" value="HisK_dim/P_sf"/>
</dbReference>
<dbReference type="PROSITE" id="PS50885">
    <property type="entry name" value="HAMP"/>
    <property type="match status" value="1"/>
</dbReference>
<keyword evidence="5" id="KW-0597">Phosphoprotein</keyword>
<dbReference type="InterPro" id="IPR050428">
    <property type="entry name" value="TCS_sensor_his_kinase"/>
</dbReference>
<dbReference type="EMBL" id="JAPTGG010000016">
    <property type="protein sequence ID" value="MCZ0866801.1"/>
    <property type="molecule type" value="Genomic_DNA"/>
</dbReference>
<dbReference type="PRINTS" id="PR00344">
    <property type="entry name" value="BCTRLSENSOR"/>
</dbReference>
<keyword evidence="13 14" id="KW-0472">Membrane</keyword>
<evidence type="ECO:0000313" key="18">
    <source>
        <dbReference type="Proteomes" id="UP001069090"/>
    </source>
</evidence>
<evidence type="ECO:0000256" key="3">
    <source>
        <dbReference type="ARBA" id="ARBA00022475"/>
    </source>
</evidence>
<keyword evidence="12 14" id="KW-0902">Two-component regulatory system</keyword>
<dbReference type="Gene3D" id="3.30.565.10">
    <property type="entry name" value="Histidine kinase-like ATPase, C-terminal domain"/>
    <property type="match status" value="1"/>
</dbReference>
<keyword evidence="3 14" id="KW-1003">Cell membrane</keyword>
<evidence type="ECO:0000256" key="7">
    <source>
        <dbReference type="ARBA" id="ARBA00022692"/>
    </source>
</evidence>
<sequence>MIDSGRTDSNKMTSGHRHFSLTTRVTVFVALAIGLSLLLISHLVQNAIQHHFVEQDAEEIQVMTTAIQRVLAESLDGPTDLAEVLPKAISGHHGVYFEVKNQYGKLLYSTFNGGLSPEEAVTTTGSSINPANLLTWQMANTTMRGAISLITVAGQRFQVTTAVDMDFHLKFLASIRHSLWLIMLLAGVVTLCAAWLGVHQGHAPVRELSKKLRNVHADRLSVRLDPTSVPLELQDLVESFNLMLGRLDDSFTRLTHFSADIAHELRTPLTNIITQTQVGLNQSRSEEEYRELLYSTLEEQERLAKMVNDMLWLAKTDRGLLKPEFEKLDLATEAQAIMDFFEALAEEKHIQLRLEGCAPKVLGDRDMLRRAVSNLLSNAIRYSQSGKQIRVQLATTANDEVTLSVQNFGPEIPEDQLAKLFDRFYRVDPARARQSEGTGLGLAITKSIVDVHSGRVQVSSDKVATEFTLFLPL</sequence>
<dbReference type="InterPro" id="IPR004358">
    <property type="entry name" value="Sig_transdc_His_kin-like_C"/>
</dbReference>
<dbReference type="NCBIfam" id="TIGR01386">
    <property type="entry name" value="cztS_silS_copS"/>
    <property type="match status" value="1"/>
</dbReference>
<dbReference type="GO" id="GO:0005886">
    <property type="term" value="C:plasma membrane"/>
    <property type="evidence" value="ECO:0007669"/>
    <property type="project" value="UniProtKB-SubCell"/>
</dbReference>
<evidence type="ECO:0000256" key="13">
    <source>
        <dbReference type="ARBA" id="ARBA00023136"/>
    </source>
</evidence>
<dbReference type="SUPFAM" id="SSF47384">
    <property type="entry name" value="Homodimeric domain of signal transducing histidine kinase"/>
    <property type="match status" value="1"/>
</dbReference>
<dbReference type="InterPro" id="IPR006290">
    <property type="entry name" value="CztS_silS_copS"/>
</dbReference>
<dbReference type="Gene3D" id="1.10.287.130">
    <property type="match status" value="1"/>
</dbReference>
<dbReference type="SMART" id="SM00387">
    <property type="entry name" value="HATPase_c"/>
    <property type="match status" value="1"/>
</dbReference>
<dbReference type="FunFam" id="3.30.565.10:FF:000006">
    <property type="entry name" value="Sensor histidine kinase WalK"/>
    <property type="match status" value="1"/>
</dbReference>
<dbReference type="Pfam" id="PF00512">
    <property type="entry name" value="HisKA"/>
    <property type="match status" value="1"/>
</dbReference>
<dbReference type="NCBIfam" id="NF007345">
    <property type="entry name" value="PRK09835.1"/>
    <property type="match status" value="1"/>
</dbReference>
<dbReference type="AlphaFoldDB" id="A0A9J6RR86"/>
<dbReference type="SUPFAM" id="SSF55874">
    <property type="entry name" value="ATPase domain of HSP90 chaperone/DNA topoisomerase II/histidine kinase"/>
    <property type="match status" value="1"/>
</dbReference>
<dbReference type="PANTHER" id="PTHR45436">
    <property type="entry name" value="SENSOR HISTIDINE KINASE YKOH"/>
    <property type="match status" value="1"/>
</dbReference>
<dbReference type="InterPro" id="IPR048590">
    <property type="entry name" value="CusS-like_sensor"/>
</dbReference>
<keyword evidence="10 14" id="KW-0067">ATP-binding</keyword>
<evidence type="ECO:0000256" key="6">
    <source>
        <dbReference type="ARBA" id="ARBA00022679"/>
    </source>
</evidence>
<dbReference type="GO" id="GO:0005524">
    <property type="term" value="F:ATP binding"/>
    <property type="evidence" value="ECO:0007669"/>
    <property type="project" value="UniProtKB-KW"/>
</dbReference>
<evidence type="ECO:0000313" key="17">
    <source>
        <dbReference type="EMBL" id="MCZ0866801.1"/>
    </source>
</evidence>
<evidence type="ECO:0000256" key="5">
    <source>
        <dbReference type="ARBA" id="ARBA00022553"/>
    </source>
</evidence>
<evidence type="ECO:0000256" key="14">
    <source>
        <dbReference type="RuleBase" id="RU364088"/>
    </source>
</evidence>
<feature type="domain" description="HAMP" evidence="16">
    <location>
        <begin position="199"/>
        <end position="252"/>
    </location>
</feature>
<keyword evidence="6 14" id="KW-0808">Transferase</keyword>
<comment type="subcellular location">
    <subcellularLocation>
        <location evidence="2">Cell inner membrane</location>
        <topology evidence="2">Multi-pass membrane protein</topology>
    </subcellularLocation>
</comment>
<evidence type="ECO:0000256" key="4">
    <source>
        <dbReference type="ARBA" id="ARBA00022519"/>
    </source>
</evidence>
<evidence type="ECO:0000256" key="12">
    <source>
        <dbReference type="ARBA" id="ARBA00023012"/>
    </source>
</evidence>
<evidence type="ECO:0000259" key="16">
    <source>
        <dbReference type="PROSITE" id="PS50885"/>
    </source>
</evidence>
<comment type="function">
    <text evidence="14">Member of a two-component regulatory system.</text>
</comment>
<dbReference type="InterPro" id="IPR003594">
    <property type="entry name" value="HATPase_dom"/>
</dbReference>
<organism evidence="17 18">
    <name type="scientific">Dasania phycosphaerae</name>
    <dbReference type="NCBI Taxonomy" id="2950436"/>
    <lineage>
        <taxon>Bacteria</taxon>
        <taxon>Pseudomonadati</taxon>
        <taxon>Pseudomonadota</taxon>
        <taxon>Gammaproteobacteria</taxon>
        <taxon>Cellvibrionales</taxon>
        <taxon>Spongiibacteraceae</taxon>
        <taxon>Dasania</taxon>
    </lineage>
</organism>
<gene>
    <name evidence="17" type="ORF">O0V09_16435</name>
</gene>
<evidence type="ECO:0000256" key="1">
    <source>
        <dbReference type="ARBA" id="ARBA00000085"/>
    </source>
</evidence>
<accession>A0A9J6RR86</accession>
<keyword evidence="18" id="KW-1185">Reference proteome</keyword>
<evidence type="ECO:0000256" key="8">
    <source>
        <dbReference type="ARBA" id="ARBA00022741"/>
    </source>
</evidence>
<dbReference type="Pfam" id="PF02518">
    <property type="entry name" value="HATPase_c"/>
    <property type="match status" value="1"/>
</dbReference>
<feature type="domain" description="Histidine kinase" evidence="15">
    <location>
        <begin position="260"/>
        <end position="473"/>
    </location>
</feature>
<dbReference type="SMART" id="SM00304">
    <property type="entry name" value="HAMP"/>
    <property type="match status" value="1"/>
</dbReference>
<dbReference type="CDD" id="cd06225">
    <property type="entry name" value="HAMP"/>
    <property type="match status" value="1"/>
</dbReference>
<keyword evidence="9 14" id="KW-0418">Kinase</keyword>
<comment type="caution">
    <text evidence="17">The sequence shown here is derived from an EMBL/GenBank/DDBJ whole genome shotgun (WGS) entry which is preliminary data.</text>
</comment>
<dbReference type="InterPro" id="IPR005467">
    <property type="entry name" value="His_kinase_dom"/>
</dbReference>
<dbReference type="Pfam" id="PF00672">
    <property type="entry name" value="HAMP"/>
    <property type="match status" value="1"/>
</dbReference>
<dbReference type="FunFam" id="1.10.287.130:FF:000001">
    <property type="entry name" value="Two-component sensor histidine kinase"/>
    <property type="match status" value="1"/>
</dbReference>
<keyword evidence="7 14" id="KW-0812">Transmembrane</keyword>
<dbReference type="GO" id="GO:0000155">
    <property type="term" value="F:phosphorelay sensor kinase activity"/>
    <property type="evidence" value="ECO:0007669"/>
    <property type="project" value="InterPro"/>
</dbReference>
<keyword evidence="8 14" id="KW-0547">Nucleotide-binding</keyword>
<comment type="catalytic activity">
    <reaction evidence="1 14">
        <text>ATP + protein L-histidine = ADP + protein N-phospho-L-histidine.</text>
        <dbReference type="EC" id="2.7.13.3"/>
    </reaction>
</comment>
<feature type="transmembrane region" description="Helical" evidence="14">
    <location>
        <begin position="25"/>
        <end position="44"/>
    </location>
</feature>
<keyword evidence="11 14" id="KW-1133">Transmembrane helix</keyword>
<keyword evidence="4 14" id="KW-0997">Cell inner membrane</keyword>
<dbReference type="Gene3D" id="6.10.340.10">
    <property type="match status" value="1"/>
</dbReference>
<evidence type="ECO:0000256" key="2">
    <source>
        <dbReference type="ARBA" id="ARBA00004429"/>
    </source>
</evidence>
<feature type="transmembrane region" description="Helical" evidence="14">
    <location>
        <begin position="179"/>
        <end position="198"/>
    </location>
</feature>
<dbReference type="CDD" id="cd00082">
    <property type="entry name" value="HisKA"/>
    <property type="match status" value="1"/>
</dbReference>
<dbReference type="InterPro" id="IPR003660">
    <property type="entry name" value="HAMP_dom"/>
</dbReference>
<dbReference type="SMART" id="SM00388">
    <property type="entry name" value="HisKA"/>
    <property type="match status" value="1"/>
</dbReference>
<name>A0A9J6RR86_9GAMM</name>
<dbReference type="EC" id="2.7.13.3" evidence="14"/>
<protein>
    <recommendedName>
        <fullName evidence="14">Sensor protein</fullName>
        <ecNumber evidence="14">2.7.13.3</ecNumber>
    </recommendedName>
</protein>
<dbReference type="RefSeq" id="WP_268905314.1">
    <property type="nucleotide sequence ID" value="NZ_JAPTGG010000016.1"/>
</dbReference>
<dbReference type="InterPro" id="IPR036890">
    <property type="entry name" value="HATPase_C_sf"/>
</dbReference>
<evidence type="ECO:0000256" key="10">
    <source>
        <dbReference type="ARBA" id="ARBA00022840"/>
    </source>
</evidence>
<proteinExistence type="predicted"/>
<evidence type="ECO:0000256" key="11">
    <source>
        <dbReference type="ARBA" id="ARBA00022989"/>
    </source>
</evidence>
<reference evidence="17 18" key="1">
    <citation type="submission" date="2022-12" db="EMBL/GenBank/DDBJ databases">
        <title>Dasania phycosphaerae sp. nov., isolated from particulate material of the south coast of Korea.</title>
        <authorList>
            <person name="Jiang Y."/>
        </authorList>
    </citation>
    <scope>NUCLEOTIDE SEQUENCE [LARGE SCALE GENOMIC DNA]</scope>
    <source>
        <strain evidence="17 18">GY-19</strain>
    </source>
</reference>
<dbReference type="InterPro" id="IPR003661">
    <property type="entry name" value="HisK_dim/P_dom"/>
</dbReference>